<dbReference type="InterPro" id="IPR058741">
    <property type="entry name" value="MurL_C"/>
</dbReference>
<evidence type="ECO:0000313" key="5">
    <source>
        <dbReference type="Proteomes" id="UP001595533"/>
    </source>
</evidence>
<evidence type="ECO:0000259" key="3">
    <source>
        <dbReference type="Pfam" id="PF26299"/>
    </source>
</evidence>
<keyword evidence="1" id="KW-0131">Cell cycle</keyword>
<organism evidence="4 5">
    <name type="scientific">Marinicella sediminis</name>
    <dbReference type="NCBI Taxonomy" id="1792834"/>
    <lineage>
        <taxon>Bacteria</taxon>
        <taxon>Pseudomonadati</taxon>
        <taxon>Pseudomonadota</taxon>
        <taxon>Gammaproteobacteria</taxon>
        <taxon>Lysobacterales</taxon>
        <taxon>Marinicellaceae</taxon>
        <taxon>Marinicella</taxon>
    </lineage>
</organism>
<dbReference type="RefSeq" id="WP_077412618.1">
    <property type="nucleotide sequence ID" value="NZ_JBHRTS010000008.1"/>
</dbReference>
<dbReference type="EC" id="5.1.1.23" evidence="1"/>
<comment type="catalytic activity">
    <reaction evidence="1">
        <text>UDP-N-acetyl-alpha-D-muramoyl-L-alanyl-L-glutamate + ATP + H2O = UDP-N-acetyl-alpha-D-muramoyl-L-alanyl-D-glutamate + AMP + diphosphate + H(+)</text>
        <dbReference type="Rhea" id="RHEA:58812"/>
        <dbReference type="ChEBI" id="CHEBI:15377"/>
        <dbReference type="ChEBI" id="CHEBI:15378"/>
        <dbReference type="ChEBI" id="CHEBI:30616"/>
        <dbReference type="ChEBI" id="CHEBI:33019"/>
        <dbReference type="ChEBI" id="CHEBI:83900"/>
        <dbReference type="ChEBI" id="CHEBI:142725"/>
        <dbReference type="ChEBI" id="CHEBI:456215"/>
        <dbReference type="EC" id="5.1.1.23"/>
    </reaction>
</comment>
<dbReference type="EMBL" id="JBHRTS010000008">
    <property type="protein sequence ID" value="MFC3195472.1"/>
    <property type="molecule type" value="Genomic_DNA"/>
</dbReference>
<keyword evidence="1" id="KW-0413">Isomerase</keyword>
<gene>
    <name evidence="1" type="primary">murL</name>
    <name evidence="4" type="ORF">ACFODZ_14550</name>
</gene>
<comment type="pathway">
    <text evidence="1">Cell wall biogenesis; peptidoglycan biosynthesis.</text>
</comment>
<comment type="function">
    <text evidence="1">Cell wall formation. Catalyzes epimerization of the terminal L-glutamate in UDP-N-acetyl-alpha-D-muramoyl-L-alanyl-L-glutamate.</text>
</comment>
<evidence type="ECO:0000256" key="1">
    <source>
        <dbReference type="HAMAP-Rule" id="MF_02209"/>
    </source>
</evidence>
<accession>A0ABV7JEF7</accession>
<keyword evidence="1" id="KW-0133">Cell shape</keyword>
<dbReference type="InterPro" id="IPR058740">
    <property type="entry name" value="MurL_N"/>
</dbReference>
<comment type="similarity">
    <text evidence="1">Belongs to the MurL family.</text>
</comment>
<dbReference type="Proteomes" id="UP001595533">
    <property type="component" value="Unassembled WGS sequence"/>
</dbReference>
<reference evidence="5" key="1">
    <citation type="journal article" date="2019" name="Int. J. Syst. Evol. Microbiol.">
        <title>The Global Catalogue of Microorganisms (GCM) 10K type strain sequencing project: providing services to taxonomists for standard genome sequencing and annotation.</title>
        <authorList>
            <consortium name="The Broad Institute Genomics Platform"/>
            <consortium name="The Broad Institute Genome Sequencing Center for Infectious Disease"/>
            <person name="Wu L."/>
            <person name="Ma J."/>
        </authorList>
    </citation>
    <scope>NUCLEOTIDE SEQUENCE [LARGE SCALE GENOMIC DNA]</scope>
    <source>
        <strain evidence="5">KCTC 42953</strain>
    </source>
</reference>
<proteinExistence type="inferred from homology"/>
<dbReference type="HAMAP" id="MF_02209">
    <property type="entry name" value="MurL"/>
    <property type="match status" value="1"/>
</dbReference>
<dbReference type="InterPro" id="IPR043689">
    <property type="entry name" value="MurL"/>
</dbReference>
<protein>
    <recommendedName>
        <fullName evidence="1">UDP-N-acetyl-alpha-D-muramoyl-L-alanyl-L-glutamate epimerase</fullName>
        <ecNumber evidence="1">5.1.1.23</ecNumber>
    </recommendedName>
    <alternativeName>
        <fullName evidence="1">UDP-MurNAc-L-Ala-L-Glu epimerase</fullName>
    </alternativeName>
</protein>
<dbReference type="Pfam" id="PF26298">
    <property type="entry name" value="MurL_epimerase_C"/>
    <property type="match status" value="1"/>
</dbReference>
<evidence type="ECO:0000259" key="2">
    <source>
        <dbReference type="Pfam" id="PF26298"/>
    </source>
</evidence>
<keyword evidence="5" id="KW-1185">Reference proteome</keyword>
<keyword evidence="1" id="KW-0961">Cell wall biogenesis/degradation</keyword>
<comment type="caution">
    <text evidence="4">The sequence shown here is derived from an EMBL/GenBank/DDBJ whole genome shotgun (WGS) entry which is preliminary data.</text>
</comment>
<sequence length="447" mass="50274">MKPSAAQAFTFKDWQFNVASGELCLHYQDAQFGPFTERLIFPQVTQQRVDALGQQLQKAIDCLHWMAGVSYYKTSLARRINFTGVRPDLAQARWLEQTWQAGLAELAHTNQLGWLGDIRFNGEFAEPLARSLELAPRSLVAIGGGKDSLVSIEHLKTVGESFQLFVVGQSAFIEEVAATTGQPLYRVERYLDPRLGEANDQGAYNGHVPVTAINGCVAVVAALLGDFDAVVFSNERSADEGNLRAENGQWVNHQYSKSFAYEISWQNIVQTSLASDLRCFSLLRPFSELAIVKQFARYPRYFPVFSSCNRNFHLAGSQNQGHHWCGSCPKCAFVFLALAPFISQQELLGIFQRNLLEDEALNELYAALLDLAGIKPFECVGEARECRVAMHLLASHPDWQAHPRVRDWLIQIGNVPEHWQQALMQVSERHQIPARRGFREVLKHAVD</sequence>
<feature type="domain" description="MurL C-terminal" evidence="2">
    <location>
        <begin position="304"/>
        <end position="414"/>
    </location>
</feature>
<dbReference type="Pfam" id="PF26299">
    <property type="entry name" value="MurL_N"/>
    <property type="match status" value="1"/>
</dbReference>
<name>A0ABV7JEF7_9GAMM</name>
<evidence type="ECO:0000313" key="4">
    <source>
        <dbReference type="EMBL" id="MFC3195472.1"/>
    </source>
</evidence>
<feature type="domain" description="MurL N-terminal" evidence="3">
    <location>
        <begin position="3"/>
        <end position="282"/>
    </location>
</feature>
<keyword evidence="1" id="KW-0573">Peptidoglycan synthesis</keyword>
<keyword evidence="1" id="KW-0132">Cell division</keyword>